<name>A0A8S4DV10_PLUXY</name>
<proteinExistence type="predicted"/>
<organism evidence="1 2">
    <name type="scientific">Plutella xylostella</name>
    <name type="common">Diamondback moth</name>
    <name type="synonym">Plutella maculipennis</name>
    <dbReference type="NCBI Taxonomy" id="51655"/>
    <lineage>
        <taxon>Eukaryota</taxon>
        <taxon>Metazoa</taxon>
        <taxon>Ecdysozoa</taxon>
        <taxon>Arthropoda</taxon>
        <taxon>Hexapoda</taxon>
        <taxon>Insecta</taxon>
        <taxon>Pterygota</taxon>
        <taxon>Neoptera</taxon>
        <taxon>Endopterygota</taxon>
        <taxon>Lepidoptera</taxon>
        <taxon>Glossata</taxon>
        <taxon>Ditrysia</taxon>
        <taxon>Yponomeutoidea</taxon>
        <taxon>Plutellidae</taxon>
        <taxon>Plutella</taxon>
    </lineage>
</organism>
<reference evidence="1" key="1">
    <citation type="submission" date="2020-11" db="EMBL/GenBank/DDBJ databases">
        <authorList>
            <person name="Whiteford S."/>
        </authorList>
    </citation>
    <scope>NUCLEOTIDE SEQUENCE</scope>
</reference>
<dbReference type="CDD" id="cd00170">
    <property type="entry name" value="SEC14"/>
    <property type="match status" value="1"/>
</dbReference>
<dbReference type="InterPro" id="IPR036273">
    <property type="entry name" value="CRAL/TRIO_N_dom_sf"/>
</dbReference>
<dbReference type="GO" id="GO:1902936">
    <property type="term" value="F:phosphatidylinositol bisphosphate binding"/>
    <property type="evidence" value="ECO:0007669"/>
    <property type="project" value="TreeGrafter"/>
</dbReference>
<keyword evidence="2" id="KW-1185">Reference proteome</keyword>
<comment type="caution">
    <text evidence="1">The sequence shown here is derived from an EMBL/GenBank/DDBJ whole genome shotgun (WGS) entry which is preliminary data.</text>
</comment>
<accession>A0A8S4DV10</accession>
<dbReference type="EMBL" id="CAJHNJ030000008">
    <property type="protein sequence ID" value="CAG9104898.1"/>
    <property type="molecule type" value="Genomic_DNA"/>
</dbReference>
<sequence length="326" mass="37863">MADEKLDNLQGKNGKLTINADKLLNIKDGDLKRILDEEKVSLKSCEENLEKIREWYEKQPHLPKGQIDDQMLIRYLVSCNFSTEKVKDKLDNFYSAKNKMSDLLKNRDPLSPTIENVLKTGYWLLLPKRTDDNHRISIFRLPENANKDTSFADIVKISFMIGEYRLWNDVTGGEHWVFDYQNVTFQFAMQCTPTLVSNITFILSHCLAAKLKGVHLIGIPQYCEALLNLFKRAMKPKVAERINIYNSYEELYKKLPKALFPSDFGGNEISSKEITESWMKTFQTPEWRQYFLDQDEACSDESKREGVTKLDEVFGVEGSFRKLDID</sequence>
<dbReference type="PRINTS" id="PR00180">
    <property type="entry name" value="CRETINALDHBP"/>
</dbReference>
<gene>
    <name evidence="1" type="ORF">PLXY2_LOCUS3345</name>
</gene>
<dbReference type="SUPFAM" id="SSF46938">
    <property type="entry name" value="CRAL/TRIO N-terminal domain"/>
    <property type="match status" value="1"/>
</dbReference>
<protein>
    <submittedName>
        <fullName evidence="1">(diamondback moth) hypothetical protein</fullName>
    </submittedName>
</protein>
<dbReference type="PROSITE" id="PS50191">
    <property type="entry name" value="CRAL_TRIO"/>
    <property type="match status" value="1"/>
</dbReference>
<dbReference type="Pfam" id="PF00650">
    <property type="entry name" value="CRAL_TRIO"/>
    <property type="match status" value="1"/>
</dbReference>
<dbReference type="Proteomes" id="UP000653454">
    <property type="component" value="Unassembled WGS sequence"/>
</dbReference>
<dbReference type="InterPro" id="IPR036865">
    <property type="entry name" value="CRAL-TRIO_dom_sf"/>
</dbReference>
<dbReference type="Gene3D" id="3.40.525.10">
    <property type="entry name" value="CRAL-TRIO lipid binding domain"/>
    <property type="match status" value="1"/>
</dbReference>
<dbReference type="GO" id="GO:0016020">
    <property type="term" value="C:membrane"/>
    <property type="evidence" value="ECO:0007669"/>
    <property type="project" value="TreeGrafter"/>
</dbReference>
<dbReference type="AlphaFoldDB" id="A0A8S4DV10"/>
<evidence type="ECO:0000313" key="1">
    <source>
        <dbReference type="EMBL" id="CAG9104898.1"/>
    </source>
</evidence>
<dbReference type="PANTHER" id="PTHR10174:SF224">
    <property type="entry name" value="RETINOL-BINDING PROTEIN PINTA"/>
    <property type="match status" value="1"/>
</dbReference>
<evidence type="ECO:0000313" key="2">
    <source>
        <dbReference type="Proteomes" id="UP000653454"/>
    </source>
</evidence>
<dbReference type="PANTHER" id="PTHR10174">
    <property type="entry name" value="ALPHA-TOCOPHEROL TRANSFER PROTEIN-RELATED"/>
    <property type="match status" value="1"/>
</dbReference>
<dbReference type="SUPFAM" id="SSF52087">
    <property type="entry name" value="CRAL/TRIO domain"/>
    <property type="match status" value="1"/>
</dbReference>
<dbReference type="InterPro" id="IPR001251">
    <property type="entry name" value="CRAL-TRIO_dom"/>
</dbReference>